<proteinExistence type="predicted"/>
<dbReference type="InterPro" id="IPR050959">
    <property type="entry name" value="MarA-like"/>
</dbReference>
<organism evidence="5 6">
    <name type="scientific">Mesobacillus subterraneus</name>
    <dbReference type="NCBI Taxonomy" id="285983"/>
    <lineage>
        <taxon>Bacteria</taxon>
        <taxon>Bacillati</taxon>
        <taxon>Bacillota</taxon>
        <taxon>Bacilli</taxon>
        <taxon>Bacillales</taxon>
        <taxon>Bacillaceae</taxon>
        <taxon>Mesobacillus</taxon>
    </lineage>
</organism>
<dbReference type="Proteomes" id="UP000279911">
    <property type="component" value="Unassembled WGS sequence"/>
</dbReference>
<accession>A0A427TX27</accession>
<dbReference type="RefSeq" id="WP_125478471.1">
    <property type="nucleotide sequence ID" value="NZ_RSFW01000003.1"/>
</dbReference>
<evidence type="ECO:0000256" key="2">
    <source>
        <dbReference type="ARBA" id="ARBA00023125"/>
    </source>
</evidence>
<evidence type="ECO:0000259" key="4">
    <source>
        <dbReference type="PROSITE" id="PS01124"/>
    </source>
</evidence>
<keyword evidence="1" id="KW-0805">Transcription regulation</keyword>
<dbReference type="InterPro" id="IPR018060">
    <property type="entry name" value="HTH_AraC"/>
</dbReference>
<dbReference type="Gene3D" id="1.10.10.60">
    <property type="entry name" value="Homeodomain-like"/>
    <property type="match status" value="2"/>
</dbReference>
<dbReference type="SMART" id="SM00342">
    <property type="entry name" value="HTH_ARAC"/>
    <property type="match status" value="1"/>
</dbReference>
<evidence type="ECO:0000256" key="3">
    <source>
        <dbReference type="ARBA" id="ARBA00023163"/>
    </source>
</evidence>
<dbReference type="PANTHER" id="PTHR47504:SF5">
    <property type="entry name" value="RIGHT ORIGIN-BINDING PROTEIN"/>
    <property type="match status" value="1"/>
</dbReference>
<dbReference type="EMBL" id="RSFW01000003">
    <property type="protein sequence ID" value="RSD29038.1"/>
    <property type="molecule type" value="Genomic_DNA"/>
</dbReference>
<dbReference type="PROSITE" id="PS01124">
    <property type="entry name" value="HTH_ARAC_FAMILY_2"/>
    <property type="match status" value="1"/>
</dbReference>
<dbReference type="OrthoDB" id="9816344at2"/>
<dbReference type="AlphaFoldDB" id="A0A427TX27"/>
<reference evidence="6" key="1">
    <citation type="submission" date="2018-12" db="EMBL/GenBank/DDBJ databases">
        <title>Bacillus chawlae sp. nov., Bacillus glennii sp. nov., and Bacillus saganii sp. nov. Isolated from the Vehicle Assembly Building at Kennedy Space Center where the Viking Spacecraft were Assembled.</title>
        <authorList>
            <person name="Seuylemezian A."/>
            <person name="Vaishampayan P."/>
        </authorList>
    </citation>
    <scope>NUCLEOTIDE SEQUENCE [LARGE SCALE GENOMIC DNA]</scope>
    <source>
        <strain evidence="6">DSM 13966</strain>
    </source>
</reference>
<dbReference type="GO" id="GO:0003700">
    <property type="term" value="F:DNA-binding transcription factor activity"/>
    <property type="evidence" value="ECO:0007669"/>
    <property type="project" value="InterPro"/>
</dbReference>
<sequence length="262" mass="30111">MNCSTDQIQAVTKAIQFMKQNLDEELTSERLADIAGYSPYHFTRVFKEVTGASPRHYLSALRIEEGKARLIKRDSESILKTVMMIGFRSLGSFSTKFKQFVGLSPKQFRTSADKLHQFMNEYEDVEWCYSSQLRLPVIKCRIECPPDFRGLIFVGLFSRPIPDEKPIMGTAIRPEQSEYIFSKVPDGTYYVLAAAIPWSLDPRDYFLLSKNLRGKAKEPMEITEGISKEVSIKLRPPLPYDPPILINLPKLLFEKESKLEEK</sequence>
<evidence type="ECO:0000313" key="6">
    <source>
        <dbReference type="Proteomes" id="UP000279911"/>
    </source>
</evidence>
<dbReference type="InterPro" id="IPR009057">
    <property type="entry name" value="Homeodomain-like_sf"/>
</dbReference>
<keyword evidence="3" id="KW-0804">Transcription</keyword>
<feature type="domain" description="HTH araC/xylS-type" evidence="4">
    <location>
        <begin position="12"/>
        <end position="111"/>
    </location>
</feature>
<dbReference type="GO" id="GO:0043565">
    <property type="term" value="F:sequence-specific DNA binding"/>
    <property type="evidence" value="ECO:0007669"/>
    <property type="project" value="InterPro"/>
</dbReference>
<dbReference type="PANTHER" id="PTHR47504">
    <property type="entry name" value="RIGHT ORIGIN-BINDING PROTEIN"/>
    <property type="match status" value="1"/>
</dbReference>
<evidence type="ECO:0000256" key="1">
    <source>
        <dbReference type="ARBA" id="ARBA00023015"/>
    </source>
</evidence>
<evidence type="ECO:0000313" key="5">
    <source>
        <dbReference type="EMBL" id="RSD29038.1"/>
    </source>
</evidence>
<gene>
    <name evidence="5" type="ORF">EJA10_02710</name>
</gene>
<keyword evidence="2" id="KW-0238">DNA-binding</keyword>
<dbReference type="Pfam" id="PF12833">
    <property type="entry name" value="HTH_18"/>
    <property type="match status" value="1"/>
</dbReference>
<dbReference type="SUPFAM" id="SSF46689">
    <property type="entry name" value="Homeodomain-like"/>
    <property type="match status" value="2"/>
</dbReference>
<name>A0A427TX27_9BACI</name>
<comment type="caution">
    <text evidence="5">The sequence shown here is derived from an EMBL/GenBank/DDBJ whole genome shotgun (WGS) entry which is preliminary data.</text>
</comment>
<protein>
    <submittedName>
        <fullName evidence="5">AraC family transcriptional regulator</fullName>
    </submittedName>
</protein>